<sequence length="341" mass="36808">MIPLRAAVLGGGSWGTALAYLLARKGCKVKLWVRRKEVASELNTRRENLRYLPGVFLPEGVTATASLEEALKGAEAVIFAVPSHAFREVVRETLPFLPPGAYVINGAKGLELETRLRLSQVFATEAGEGALDRYVVLSGPSHAEEVAREQPTAVVVASRRWEAAEWAQEFLMCPFFRVYTNPDLVGVELGGALKNIIALGTGICEGIGFGDNAKAALMTRGLTEIARLGVRLGANPLTFTGLAGVGDLIVTCTSRHSRNRRAGWEIGKGKSLEEALAAVGMVVEGVRTTRVAYALAQELRVKMPITVETYKVLFEGLSPLVAAQNLMGRARTREIEEVGYC</sequence>
<evidence type="ECO:0000313" key="20">
    <source>
        <dbReference type="EMBL" id="RDV81295.1"/>
    </source>
</evidence>
<dbReference type="PANTHER" id="PTHR11728:SF1">
    <property type="entry name" value="GLYCEROL-3-PHOSPHATE DEHYDROGENASE [NAD(+)] 2, CHLOROPLASTIC"/>
    <property type="match status" value="1"/>
</dbReference>
<dbReference type="GO" id="GO:0008654">
    <property type="term" value="P:phospholipid biosynthetic process"/>
    <property type="evidence" value="ECO:0007669"/>
    <property type="project" value="UniProtKB-KW"/>
</dbReference>
<dbReference type="FunFam" id="1.10.1040.10:FF:000001">
    <property type="entry name" value="Glycerol-3-phosphate dehydrogenase [NAD(P)+]"/>
    <property type="match status" value="1"/>
</dbReference>
<evidence type="ECO:0000256" key="15">
    <source>
        <dbReference type="PIRSR" id="PIRSR000114-2"/>
    </source>
</evidence>
<dbReference type="GO" id="GO:0005975">
    <property type="term" value="P:carbohydrate metabolic process"/>
    <property type="evidence" value="ECO:0007669"/>
    <property type="project" value="InterPro"/>
</dbReference>
<evidence type="ECO:0000259" key="19">
    <source>
        <dbReference type="Pfam" id="PF07479"/>
    </source>
</evidence>
<evidence type="ECO:0000256" key="13">
    <source>
        <dbReference type="HAMAP-Rule" id="MF_00394"/>
    </source>
</evidence>
<feature type="binding site" evidence="13">
    <location>
        <position position="108"/>
    </location>
    <ligand>
        <name>NADPH</name>
        <dbReference type="ChEBI" id="CHEBI:57783"/>
    </ligand>
</feature>
<keyword evidence="3 13" id="KW-0521">NADP</keyword>
<evidence type="ECO:0000256" key="9">
    <source>
        <dbReference type="ARBA" id="ARBA00052716"/>
    </source>
</evidence>
<evidence type="ECO:0000256" key="5">
    <source>
        <dbReference type="ARBA" id="ARBA00023027"/>
    </source>
</evidence>
<keyword evidence="13" id="KW-0963">Cytoplasm</keyword>
<evidence type="ECO:0000256" key="1">
    <source>
        <dbReference type="ARBA" id="ARBA00011009"/>
    </source>
</evidence>
<dbReference type="Gene3D" id="1.10.1040.10">
    <property type="entry name" value="N-(1-d-carboxylethyl)-l-norvaline Dehydrogenase, domain 2"/>
    <property type="match status" value="1"/>
</dbReference>
<dbReference type="Gene3D" id="3.40.50.720">
    <property type="entry name" value="NAD(P)-binding Rossmann-like Domain"/>
    <property type="match status" value="1"/>
</dbReference>
<keyword evidence="21" id="KW-1185">Reference proteome</keyword>
<feature type="binding site" evidence="13">
    <location>
        <position position="34"/>
    </location>
    <ligand>
        <name>NADPH</name>
        <dbReference type="ChEBI" id="CHEBI:57783"/>
    </ligand>
</feature>
<feature type="binding site" evidence="13">
    <location>
        <position position="247"/>
    </location>
    <ligand>
        <name>sn-glycerol 3-phosphate</name>
        <dbReference type="ChEBI" id="CHEBI:57597"/>
    </ligand>
</feature>
<dbReference type="InterPro" id="IPR011128">
    <property type="entry name" value="G3P_DH_NAD-dep_N"/>
</dbReference>
<dbReference type="RefSeq" id="WP_115793221.1">
    <property type="nucleotide sequence ID" value="NZ_QSLN01000019.1"/>
</dbReference>
<feature type="binding site" evidence="13">
    <location>
        <position position="139"/>
    </location>
    <ligand>
        <name>sn-glycerol 3-phosphate</name>
        <dbReference type="ChEBI" id="CHEBI:57597"/>
    </ligand>
</feature>
<feature type="binding site" evidence="13">
    <location>
        <position position="257"/>
    </location>
    <ligand>
        <name>sn-glycerol 3-phosphate</name>
        <dbReference type="ChEBI" id="CHEBI:57597"/>
    </ligand>
</feature>
<feature type="binding site" evidence="13">
    <location>
        <position position="14"/>
    </location>
    <ligand>
        <name>NADPH</name>
        <dbReference type="ChEBI" id="CHEBI:57783"/>
    </ligand>
</feature>
<evidence type="ECO:0000256" key="16">
    <source>
        <dbReference type="PIRSR" id="PIRSR000114-3"/>
    </source>
</evidence>
<dbReference type="InterPro" id="IPR006109">
    <property type="entry name" value="G3P_DH_NAD-dep_C"/>
</dbReference>
<feature type="binding site" evidence="13">
    <location>
        <position position="35"/>
    </location>
    <ligand>
        <name>NADPH</name>
        <dbReference type="ChEBI" id="CHEBI:57783"/>
    </ligand>
</feature>
<comment type="similarity">
    <text evidence="1 13 17">Belongs to the NAD-dependent glycerol-3-phosphate dehydrogenase family.</text>
</comment>
<keyword evidence="5 13" id="KW-0520">NAD</keyword>
<feature type="binding site" evidence="13">
    <location>
        <position position="258"/>
    </location>
    <ligand>
        <name>sn-glycerol 3-phosphate</name>
        <dbReference type="ChEBI" id="CHEBI:57597"/>
    </ligand>
</feature>
<dbReference type="InterPro" id="IPR006168">
    <property type="entry name" value="G3P_DH_NAD-dep"/>
</dbReference>
<dbReference type="Proteomes" id="UP000256329">
    <property type="component" value="Unassembled WGS sequence"/>
</dbReference>
<comment type="catalytic activity">
    <reaction evidence="13">
        <text>sn-glycerol 3-phosphate + NAD(+) = dihydroxyacetone phosphate + NADH + H(+)</text>
        <dbReference type="Rhea" id="RHEA:11092"/>
        <dbReference type="ChEBI" id="CHEBI:15378"/>
        <dbReference type="ChEBI" id="CHEBI:57540"/>
        <dbReference type="ChEBI" id="CHEBI:57597"/>
        <dbReference type="ChEBI" id="CHEBI:57642"/>
        <dbReference type="ChEBI" id="CHEBI:57945"/>
        <dbReference type="EC" id="1.1.1.94"/>
    </reaction>
</comment>
<gene>
    <name evidence="13" type="primary">gpsA</name>
    <name evidence="20" type="ORF">DXX99_09345</name>
</gene>
<comment type="caution">
    <text evidence="20">The sequence shown here is derived from an EMBL/GenBank/DDBJ whole genome shotgun (WGS) entry which is preliminary data.</text>
</comment>
<evidence type="ECO:0000256" key="3">
    <source>
        <dbReference type="ARBA" id="ARBA00022857"/>
    </source>
</evidence>
<dbReference type="SUPFAM" id="SSF51735">
    <property type="entry name" value="NAD(P)-binding Rossmann-fold domains"/>
    <property type="match status" value="1"/>
</dbReference>
<feature type="binding site" evidence="16">
    <location>
        <position position="143"/>
    </location>
    <ligand>
        <name>NAD(+)</name>
        <dbReference type="ChEBI" id="CHEBI:57540"/>
    </ligand>
</feature>
<evidence type="ECO:0000256" key="17">
    <source>
        <dbReference type="RuleBase" id="RU000437"/>
    </source>
</evidence>
<evidence type="ECO:0000256" key="10">
    <source>
        <dbReference type="ARBA" id="ARBA00066687"/>
    </source>
</evidence>
<comment type="function">
    <text evidence="13">Catalyzes the reduction of the glycolytic intermediate dihydroxyacetone phosphate (DHAP) to sn-glycerol 3-phosphate (G3P), the key precursor for phospholipid synthesis.</text>
</comment>
<keyword evidence="7 13" id="KW-0594">Phospholipid biosynthesis</keyword>
<evidence type="ECO:0000259" key="18">
    <source>
        <dbReference type="Pfam" id="PF01210"/>
    </source>
</evidence>
<feature type="binding site" evidence="13">
    <location>
        <position position="194"/>
    </location>
    <ligand>
        <name>sn-glycerol 3-phosphate</name>
        <dbReference type="ChEBI" id="CHEBI:57597"/>
    </ligand>
</feature>
<dbReference type="GO" id="GO:0051287">
    <property type="term" value="F:NAD binding"/>
    <property type="evidence" value="ECO:0007669"/>
    <property type="project" value="InterPro"/>
</dbReference>
<comment type="subcellular location">
    <subcellularLocation>
        <location evidence="13">Cytoplasm</location>
    </subcellularLocation>
</comment>
<dbReference type="InterPro" id="IPR008927">
    <property type="entry name" value="6-PGluconate_DH-like_C_sf"/>
</dbReference>
<keyword evidence="2 13" id="KW-0444">Lipid biosynthesis</keyword>
<reference evidence="20 21" key="1">
    <citation type="submission" date="2018-08" db="EMBL/GenBank/DDBJ databases">
        <title>Form III RuBisCO-mediated autotrophy in Thermodesulfobium bacteria.</title>
        <authorList>
            <person name="Toshchakov S.V."/>
            <person name="Kublanov I.V."/>
            <person name="Frolov E."/>
            <person name="Bonch-Osmolovskaya E.A."/>
            <person name="Tourova T.P."/>
            <person name="Chernych N.A."/>
            <person name="Lebedinsky A.V."/>
        </authorList>
    </citation>
    <scope>NUCLEOTIDE SEQUENCE [LARGE SCALE GENOMIC DNA]</scope>
    <source>
        <strain evidence="20 21">SR</strain>
    </source>
</reference>
<keyword evidence="13" id="KW-0547">Nucleotide-binding</keyword>
<dbReference type="Pfam" id="PF01210">
    <property type="entry name" value="NAD_Gly3P_dh_N"/>
    <property type="match status" value="1"/>
</dbReference>
<feature type="binding site" evidence="15">
    <location>
        <position position="108"/>
    </location>
    <ligand>
        <name>substrate</name>
    </ligand>
</feature>
<feature type="binding site" evidence="16">
    <location>
        <position position="258"/>
    </location>
    <ligand>
        <name>NAD(+)</name>
        <dbReference type="ChEBI" id="CHEBI:57540"/>
    </ligand>
</feature>
<dbReference type="EC" id="1.1.1.94" evidence="10 13"/>
<feature type="active site" description="Proton acceptor" evidence="13 14">
    <location>
        <position position="194"/>
    </location>
</feature>
<evidence type="ECO:0000256" key="11">
    <source>
        <dbReference type="ARBA" id="ARBA00069372"/>
    </source>
</evidence>
<feature type="binding site" evidence="13">
    <location>
        <position position="259"/>
    </location>
    <ligand>
        <name>sn-glycerol 3-phosphate</name>
        <dbReference type="ChEBI" id="CHEBI:57597"/>
    </ligand>
</feature>
<accession>A0A3D8P3E2</accession>
<dbReference type="NCBIfam" id="NF000942">
    <property type="entry name" value="PRK00094.1-4"/>
    <property type="match status" value="1"/>
</dbReference>
<feature type="domain" description="Glycerol-3-phosphate dehydrogenase NAD-dependent C-terminal" evidence="19">
    <location>
        <begin position="183"/>
        <end position="321"/>
    </location>
</feature>
<keyword evidence="8 13" id="KW-1208">Phospholipid metabolism</keyword>
<dbReference type="GO" id="GO:0046167">
    <property type="term" value="P:glycerol-3-phosphate biosynthetic process"/>
    <property type="evidence" value="ECO:0007669"/>
    <property type="project" value="UniProtKB-UniRule"/>
</dbReference>
<dbReference type="UniPathway" id="UPA00940"/>
<keyword evidence="6 13" id="KW-0443">Lipid metabolism</keyword>
<evidence type="ECO:0000256" key="12">
    <source>
        <dbReference type="ARBA" id="ARBA00080511"/>
    </source>
</evidence>
<proteinExistence type="inferred from homology"/>
<evidence type="ECO:0000313" key="21">
    <source>
        <dbReference type="Proteomes" id="UP000256329"/>
    </source>
</evidence>
<dbReference type="AlphaFoldDB" id="A0A3D8P3E2"/>
<feature type="binding site" evidence="13">
    <location>
        <position position="143"/>
    </location>
    <ligand>
        <name>NADPH</name>
        <dbReference type="ChEBI" id="CHEBI:57783"/>
    </ligand>
</feature>
<feature type="binding site" evidence="16">
    <location>
        <begin position="10"/>
        <end position="15"/>
    </location>
    <ligand>
        <name>NAD(+)</name>
        <dbReference type="ChEBI" id="CHEBI:57540"/>
    </ligand>
</feature>
<dbReference type="HAMAP" id="MF_00394">
    <property type="entry name" value="NAD_Glyc3P_dehydrog"/>
    <property type="match status" value="1"/>
</dbReference>
<dbReference type="NCBIfam" id="NF000941">
    <property type="entry name" value="PRK00094.1-3"/>
    <property type="match status" value="1"/>
</dbReference>
<comment type="pathway">
    <text evidence="13">Membrane lipid metabolism; glycerophospholipid metabolism.</text>
</comment>
<keyword evidence="4 13" id="KW-0560">Oxidoreductase</keyword>
<evidence type="ECO:0000256" key="14">
    <source>
        <dbReference type="PIRSR" id="PIRSR000114-1"/>
    </source>
</evidence>
<feature type="binding site" evidence="13">
    <location>
        <position position="258"/>
    </location>
    <ligand>
        <name>NADPH</name>
        <dbReference type="ChEBI" id="CHEBI:57783"/>
    </ligand>
</feature>
<dbReference type="GO" id="GO:0141153">
    <property type="term" value="F:glycerol-3-phosphate dehydrogenase (NADP+) activity"/>
    <property type="evidence" value="ECO:0007669"/>
    <property type="project" value="RHEA"/>
</dbReference>
<evidence type="ECO:0000256" key="6">
    <source>
        <dbReference type="ARBA" id="ARBA00023098"/>
    </source>
</evidence>
<feature type="binding site" evidence="13">
    <location>
        <position position="282"/>
    </location>
    <ligand>
        <name>NADPH</name>
        <dbReference type="ChEBI" id="CHEBI:57783"/>
    </ligand>
</feature>
<feature type="binding site" evidence="13">
    <location>
        <position position="13"/>
    </location>
    <ligand>
        <name>NADPH</name>
        <dbReference type="ChEBI" id="CHEBI:57783"/>
    </ligand>
</feature>
<dbReference type="PROSITE" id="PS00957">
    <property type="entry name" value="NAD_G3PDH"/>
    <property type="match status" value="1"/>
</dbReference>
<dbReference type="NCBIfam" id="NF000940">
    <property type="entry name" value="PRK00094.1-2"/>
    <property type="match status" value="1"/>
</dbReference>
<feature type="binding site" evidence="13">
    <location>
        <position position="51"/>
    </location>
    <ligand>
        <name>NADPH</name>
        <dbReference type="ChEBI" id="CHEBI:57783"/>
    </ligand>
</feature>
<feature type="binding site" evidence="15">
    <location>
        <begin position="258"/>
        <end position="259"/>
    </location>
    <ligand>
        <name>substrate</name>
    </ligand>
</feature>
<dbReference type="GO" id="GO:0141152">
    <property type="term" value="F:glycerol-3-phosphate dehydrogenase (NAD+) activity"/>
    <property type="evidence" value="ECO:0007669"/>
    <property type="project" value="RHEA"/>
</dbReference>
<dbReference type="EMBL" id="QSLN01000019">
    <property type="protein sequence ID" value="RDV81295.1"/>
    <property type="molecule type" value="Genomic_DNA"/>
</dbReference>
<comment type="catalytic activity">
    <reaction evidence="9">
        <text>sn-glycerol 3-phosphate + NADP(+) = dihydroxyacetone phosphate + NADPH + H(+)</text>
        <dbReference type="Rhea" id="RHEA:11096"/>
        <dbReference type="ChEBI" id="CHEBI:15378"/>
        <dbReference type="ChEBI" id="CHEBI:57597"/>
        <dbReference type="ChEBI" id="CHEBI:57642"/>
        <dbReference type="ChEBI" id="CHEBI:57783"/>
        <dbReference type="ChEBI" id="CHEBI:58349"/>
        <dbReference type="EC" id="1.1.1.94"/>
    </reaction>
    <physiologicalReaction direction="right-to-left" evidence="9">
        <dbReference type="Rhea" id="RHEA:11098"/>
    </physiologicalReaction>
</comment>
<evidence type="ECO:0000256" key="7">
    <source>
        <dbReference type="ARBA" id="ARBA00023209"/>
    </source>
</evidence>
<evidence type="ECO:0000256" key="4">
    <source>
        <dbReference type="ARBA" id="ARBA00023002"/>
    </source>
</evidence>
<evidence type="ECO:0000256" key="2">
    <source>
        <dbReference type="ARBA" id="ARBA00022516"/>
    </source>
</evidence>
<dbReference type="SUPFAM" id="SSF48179">
    <property type="entry name" value="6-phosphogluconate dehydrogenase C-terminal domain-like"/>
    <property type="match status" value="1"/>
</dbReference>
<dbReference type="GO" id="GO:0005829">
    <property type="term" value="C:cytosol"/>
    <property type="evidence" value="ECO:0007669"/>
    <property type="project" value="TreeGrafter"/>
</dbReference>
<feature type="binding site" evidence="13">
    <location>
        <position position="141"/>
    </location>
    <ligand>
        <name>sn-glycerol 3-phosphate</name>
        <dbReference type="ChEBI" id="CHEBI:57597"/>
    </ligand>
</feature>
<dbReference type="PRINTS" id="PR00077">
    <property type="entry name" value="GPDHDRGNASE"/>
</dbReference>
<dbReference type="InterPro" id="IPR013328">
    <property type="entry name" value="6PGD_dom2"/>
</dbReference>
<name>A0A3D8P3E2_9THEO</name>
<dbReference type="PIRSF" id="PIRSF000114">
    <property type="entry name" value="Glycerol-3-P_dh"/>
    <property type="match status" value="1"/>
</dbReference>
<organism evidence="20 21">
    <name type="scientific">Ammonifex thiophilus</name>
    <dbReference type="NCBI Taxonomy" id="444093"/>
    <lineage>
        <taxon>Bacteria</taxon>
        <taxon>Bacillati</taxon>
        <taxon>Bacillota</taxon>
        <taxon>Clostridia</taxon>
        <taxon>Thermoanaerobacterales</taxon>
        <taxon>Thermoanaerobacteraceae</taxon>
        <taxon>Ammonifex</taxon>
    </lineage>
</organism>
<protein>
    <recommendedName>
        <fullName evidence="11 13">Glycerol-3-phosphate dehydrogenase [NAD(P)+]</fullName>
        <ecNumber evidence="10 13">1.1.1.94</ecNumber>
    </recommendedName>
    <alternativeName>
        <fullName evidence="13">NAD(P)(+)-dependent glycerol-3-phosphate dehydrogenase</fullName>
    </alternativeName>
    <alternativeName>
        <fullName evidence="12 13">NAD(P)H-dependent dihydroxyacetone-phosphate reductase</fullName>
    </alternativeName>
</protein>
<feature type="binding site" evidence="13">
    <location>
        <position position="284"/>
    </location>
    <ligand>
        <name>NADPH</name>
        <dbReference type="ChEBI" id="CHEBI:57783"/>
    </ligand>
</feature>
<feature type="domain" description="Glycerol-3-phosphate dehydrogenase NAD-dependent N-terminal" evidence="18">
    <location>
        <begin position="7"/>
        <end position="162"/>
    </location>
</feature>
<dbReference type="InterPro" id="IPR036291">
    <property type="entry name" value="NAD(P)-bd_dom_sf"/>
</dbReference>
<feature type="binding site" evidence="13">
    <location>
        <position position="108"/>
    </location>
    <ligand>
        <name>sn-glycerol 3-phosphate</name>
        <dbReference type="ChEBI" id="CHEBI:57597"/>
    </ligand>
</feature>
<dbReference type="GO" id="GO:0006650">
    <property type="term" value="P:glycerophospholipid metabolic process"/>
    <property type="evidence" value="ECO:0007669"/>
    <property type="project" value="UniProtKB-UniRule"/>
</dbReference>
<dbReference type="Pfam" id="PF07479">
    <property type="entry name" value="NAD_Gly3P_dh_C"/>
    <property type="match status" value="1"/>
</dbReference>
<dbReference type="PANTHER" id="PTHR11728">
    <property type="entry name" value="GLYCEROL-3-PHOSPHATE DEHYDROGENASE"/>
    <property type="match status" value="1"/>
</dbReference>
<dbReference type="GO" id="GO:0046168">
    <property type="term" value="P:glycerol-3-phosphate catabolic process"/>
    <property type="evidence" value="ECO:0007669"/>
    <property type="project" value="InterPro"/>
</dbReference>
<dbReference type="OrthoDB" id="9812273at2"/>
<evidence type="ECO:0000256" key="8">
    <source>
        <dbReference type="ARBA" id="ARBA00023264"/>
    </source>
</evidence>
<dbReference type="FunFam" id="3.40.50.720:FF:000019">
    <property type="entry name" value="Glycerol-3-phosphate dehydrogenase [NAD(P)+]"/>
    <property type="match status" value="1"/>
</dbReference>